<dbReference type="Proteomes" id="UP001443914">
    <property type="component" value="Unassembled WGS sequence"/>
</dbReference>
<comment type="catalytic activity">
    <reaction evidence="17">
        <text>L-seryl-[protein] + ATP = O-phospho-L-seryl-[protein] + ADP + H(+)</text>
        <dbReference type="Rhea" id="RHEA:17989"/>
        <dbReference type="Rhea" id="RHEA-COMP:9863"/>
        <dbReference type="Rhea" id="RHEA-COMP:11604"/>
        <dbReference type="ChEBI" id="CHEBI:15378"/>
        <dbReference type="ChEBI" id="CHEBI:29999"/>
        <dbReference type="ChEBI" id="CHEBI:30616"/>
        <dbReference type="ChEBI" id="CHEBI:83421"/>
        <dbReference type="ChEBI" id="CHEBI:456216"/>
        <dbReference type="EC" id="2.7.11.1"/>
    </reaction>
</comment>
<dbReference type="InterPro" id="IPR008271">
    <property type="entry name" value="Ser/Thr_kinase_AS"/>
</dbReference>
<dbReference type="GO" id="GO:0005524">
    <property type="term" value="F:ATP binding"/>
    <property type="evidence" value="ECO:0007669"/>
    <property type="project" value="UniProtKB-UniRule"/>
</dbReference>
<dbReference type="FunFam" id="1.10.510.10:FF:000060">
    <property type="entry name" value="G-type lectin S-receptor-like serine/threonine-protein kinase"/>
    <property type="match status" value="1"/>
</dbReference>
<dbReference type="SMART" id="SM00205">
    <property type="entry name" value="THN"/>
    <property type="match status" value="1"/>
</dbReference>
<evidence type="ECO:0000256" key="21">
    <source>
        <dbReference type="SAM" id="SignalP"/>
    </source>
</evidence>
<keyword evidence="12 20" id="KW-0472">Membrane</keyword>
<evidence type="ECO:0000256" key="8">
    <source>
        <dbReference type="ARBA" id="ARBA00022741"/>
    </source>
</evidence>
<evidence type="ECO:0000256" key="12">
    <source>
        <dbReference type="ARBA" id="ARBA00023136"/>
    </source>
</evidence>
<feature type="transmembrane region" description="Helical" evidence="20">
    <location>
        <begin position="330"/>
        <end position="349"/>
    </location>
</feature>
<keyword evidence="10 18" id="KW-0067">ATP-binding</keyword>
<dbReference type="EMBL" id="JBDFQZ010000011">
    <property type="protein sequence ID" value="KAK9677463.1"/>
    <property type="molecule type" value="Genomic_DNA"/>
</dbReference>
<dbReference type="CDD" id="cd14066">
    <property type="entry name" value="STKc_IRAK"/>
    <property type="match status" value="1"/>
</dbReference>
<keyword evidence="24" id="KW-1185">Reference proteome</keyword>
<keyword evidence="8 18" id="KW-0547">Nucleotide-binding</keyword>
<evidence type="ECO:0000256" key="1">
    <source>
        <dbReference type="ARBA" id="ARBA00004167"/>
    </source>
</evidence>
<dbReference type="EC" id="2.7.11.1" evidence="2"/>
<accession>A0AAW1HML4</accession>
<dbReference type="InterPro" id="IPR001245">
    <property type="entry name" value="Ser-Thr/Tyr_kinase_cat_dom"/>
</dbReference>
<feature type="domain" description="Protein kinase" evidence="22">
    <location>
        <begin position="385"/>
        <end position="663"/>
    </location>
</feature>
<organism evidence="23 24">
    <name type="scientific">Saponaria officinalis</name>
    <name type="common">Common soapwort</name>
    <name type="synonym">Lychnis saponaria</name>
    <dbReference type="NCBI Taxonomy" id="3572"/>
    <lineage>
        <taxon>Eukaryota</taxon>
        <taxon>Viridiplantae</taxon>
        <taxon>Streptophyta</taxon>
        <taxon>Embryophyta</taxon>
        <taxon>Tracheophyta</taxon>
        <taxon>Spermatophyta</taxon>
        <taxon>Magnoliopsida</taxon>
        <taxon>eudicotyledons</taxon>
        <taxon>Gunneridae</taxon>
        <taxon>Pentapetalae</taxon>
        <taxon>Caryophyllales</taxon>
        <taxon>Caryophyllaceae</taxon>
        <taxon>Caryophylleae</taxon>
        <taxon>Saponaria</taxon>
    </lineage>
</organism>
<evidence type="ECO:0000313" key="23">
    <source>
        <dbReference type="EMBL" id="KAK9677463.1"/>
    </source>
</evidence>
<evidence type="ECO:0000256" key="9">
    <source>
        <dbReference type="ARBA" id="ARBA00022777"/>
    </source>
</evidence>
<dbReference type="InterPro" id="IPR011009">
    <property type="entry name" value="Kinase-like_dom_sf"/>
</dbReference>
<keyword evidence="13" id="KW-1015">Disulfide bond</keyword>
<dbReference type="PROSITE" id="PS50011">
    <property type="entry name" value="PROTEIN_KINASE_DOM"/>
    <property type="match status" value="1"/>
</dbReference>
<keyword evidence="6 21" id="KW-0732">Signal</keyword>
<evidence type="ECO:0000256" key="4">
    <source>
        <dbReference type="ARBA" id="ARBA00022679"/>
    </source>
</evidence>
<evidence type="ECO:0000256" key="19">
    <source>
        <dbReference type="SAM" id="MobiDB-lite"/>
    </source>
</evidence>
<comment type="catalytic activity">
    <reaction evidence="16">
        <text>L-threonyl-[protein] + ATP = O-phospho-L-threonyl-[protein] + ADP + H(+)</text>
        <dbReference type="Rhea" id="RHEA:46608"/>
        <dbReference type="Rhea" id="RHEA-COMP:11060"/>
        <dbReference type="Rhea" id="RHEA-COMP:11605"/>
        <dbReference type="ChEBI" id="CHEBI:15378"/>
        <dbReference type="ChEBI" id="CHEBI:30013"/>
        <dbReference type="ChEBI" id="CHEBI:30616"/>
        <dbReference type="ChEBI" id="CHEBI:61977"/>
        <dbReference type="ChEBI" id="CHEBI:456216"/>
        <dbReference type="EC" id="2.7.11.1"/>
    </reaction>
</comment>
<evidence type="ECO:0000256" key="10">
    <source>
        <dbReference type="ARBA" id="ARBA00022840"/>
    </source>
</evidence>
<dbReference type="Pfam" id="PF07714">
    <property type="entry name" value="PK_Tyr_Ser-Thr"/>
    <property type="match status" value="1"/>
</dbReference>
<evidence type="ECO:0000256" key="2">
    <source>
        <dbReference type="ARBA" id="ARBA00012513"/>
    </source>
</evidence>
<evidence type="ECO:0000256" key="7">
    <source>
        <dbReference type="ARBA" id="ARBA00022737"/>
    </source>
</evidence>
<comment type="caution">
    <text evidence="23">The sequence shown here is derived from an EMBL/GenBank/DDBJ whole genome shotgun (WGS) entry which is preliminary data.</text>
</comment>
<dbReference type="InterPro" id="IPR000719">
    <property type="entry name" value="Prot_kinase_dom"/>
</dbReference>
<evidence type="ECO:0000256" key="18">
    <source>
        <dbReference type="PROSITE-ProRule" id="PRU10141"/>
    </source>
</evidence>
<evidence type="ECO:0000256" key="20">
    <source>
        <dbReference type="SAM" id="Phobius"/>
    </source>
</evidence>
<dbReference type="PRINTS" id="PR00347">
    <property type="entry name" value="THAUMATIN"/>
</dbReference>
<evidence type="ECO:0000256" key="11">
    <source>
        <dbReference type="ARBA" id="ARBA00022989"/>
    </source>
</evidence>
<dbReference type="Gene3D" id="1.10.510.10">
    <property type="entry name" value="Transferase(Phosphotransferase) domain 1"/>
    <property type="match status" value="1"/>
</dbReference>
<evidence type="ECO:0000256" key="6">
    <source>
        <dbReference type="ARBA" id="ARBA00022729"/>
    </source>
</evidence>
<feature type="binding site" evidence="18">
    <location>
        <position position="413"/>
    </location>
    <ligand>
        <name>ATP</name>
        <dbReference type="ChEBI" id="CHEBI:30616"/>
    </ligand>
</feature>
<evidence type="ECO:0000256" key="17">
    <source>
        <dbReference type="ARBA" id="ARBA00048679"/>
    </source>
</evidence>
<name>A0AAW1HML4_SAPOF</name>
<dbReference type="PROSITE" id="PS51367">
    <property type="entry name" value="THAUMATIN_2"/>
    <property type="match status" value="1"/>
</dbReference>
<dbReference type="PANTHER" id="PTHR27002">
    <property type="entry name" value="RECEPTOR-LIKE SERINE/THREONINE-PROTEIN KINASE SD1-8"/>
    <property type="match status" value="1"/>
</dbReference>
<feature type="chain" id="PRO_5043463665" description="non-specific serine/threonine protein kinase" evidence="21">
    <location>
        <begin position="25"/>
        <end position="706"/>
    </location>
</feature>
<evidence type="ECO:0000256" key="5">
    <source>
        <dbReference type="ARBA" id="ARBA00022692"/>
    </source>
</evidence>
<dbReference type="GO" id="GO:0005886">
    <property type="term" value="C:plasma membrane"/>
    <property type="evidence" value="ECO:0007669"/>
    <property type="project" value="TreeGrafter"/>
</dbReference>
<dbReference type="Gene3D" id="2.60.110.10">
    <property type="entry name" value="Thaumatin"/>
    <property type="match status" value="1"/>
</dbReference>
<keyword evidence="3" id="KW-0723">Serine/threonine-protein kinase</keyword>
<dbReference type="InterPro" id="IPR017441">
    <property type="entry name" value="Protein_kinase_ATP_BS"/>
</dbReference>
<feature type="region of interest" description="Disordered" evidence="19">
    <location>
        <begin position="276"/>
        <end position="320"/>
    </location>
</feature>
<dbReference type="PROSITE" id="PS00108">
    <property type="entry name" value="PROTEIN_KINASE_ST"/>
    <property type="match status" value="1"/>
</dbReference>
<evidence type="ECO:0000313" key="24">
    <source>
        <dbReference type="Proteomes" id="UP001443914"/>
    </source>
</evidence>
<dbReference type="AlphaFoldDB" id="A0AAW1HML4"/>
<dbReference type="InterPro" id="IPR001938">
    <property type="entry name" value="Thaumatin"/>
</dbReference>
<evidence type="ECO:0000256" key="15">
    <source>
        <dbReference type="ARBA" id="ARBA00023180"/>
    </source>
</evidence>
<gene>
    <name evidence="23" type="ORF">RND81_11G144600</name>
</gene>
<feature type="compositionally biased region" description="Low complexity" evidence="19">
    <location>
        <begin position="289"/>
        <end position="299"/>
    </location>
</feature>
<dbReference type="SUPFAM" id="SSF56112">
    <property type="entry name" value="Protein kinase-like (PK-like)"/>
    <property type="match status" value="1"/>
</dbReference>
<dbReference type="InterPro" id="IPR037176">
    <property type="entry name" value="Osmotin/thaumatin-like_sf"/>
</dbReference>
<proteinExistence type="predicted"/>
<dbReference type="FunFam" id="3.30.200.20:FF:000142">
    <property type="entry name" value="Cysteine-rich receptor-like protein kinase 10"/>
    <property type="match status" value="1"/>
</dbReference>
<dbReference type="SMART" id="SM00220">
    <property type="entry name" value="S_TKc"/>
    <property type="match status" value="1"/>
</dbReference>
<sequence length="706" mass="77644">MAMLSRVFSLLILILHIHLFSGKAKTLTVTNNCTYTVWPGISGTNQKNDSGFVLLKGESRVIAVQKNWKGRVWGRTLCSIDKSNGNFSCVTGDCATNNIECAGESLTFPVTLAEFAFSIIIENNEDDFYDVSVAQGYNVPLMVAPNVETGAGCDVTGCVFDLKKSCVAELAVLSDPTNSSSIIGCRGLCDVDTNCCNSTTSCPGDNSSFSTLIYKKPCPRAYSFPLDDVGDTFTCDGSKVSTYNITFCPSPNMSRLLSMPSSQAAQPAVAVAPTPTPIPTTAPTPIPTTSPSTVMSPVPLIQPTNSTTKPISHNSPSNTSKRKLRTSLTVAFPTAAVLLILLVIFVCICRWKTMKENNVQTGDIRRSVDSLQFDFNTIRSATRNFAADNKLGGGGFGDVYKGKLEDGQEIAVKRLSKNSVQGIAEFETEIILVAKLNHKNLVKLLGYCVAPQESLLVYEFLPNSSLDKFLFDPTRKSSLDWPMRLKIITGIARGLMYLHEDSRLKIVHRDLKTSNILLDEAMNPKIADFGLARLFEVDQTQGNTRRIAGTYGYMAPEYAKTGHYSTKSDVYSFGVIVLEIVSGQRTQFFRQVQLDEALLHRAWRLWNENKAINLIDTELGDNFKREEVLKCIQIGLLCIQENAIDRPRMTTIVAALYRQDISLPAPKPPNFFGCVVDGEARDRVDEYGNPYIHTGAVTVSDLYSRE</sequence>
<dbReference type="PROSITE" id="PS00107">
    <property type="entry name" value="PROTEIN_KINASE_ATP"/>
    <property type="match status" value="1"/>
</dbReference>
<feature type="compositionally biased region" description="Polar residues" evidence="19">
    <location>
        <begin position="302"/>
        <end position="319"/>
    </location>
</feature>
<dbReference type="PANTHER" id="PTHR27002:SF1040">
    <property type="entry name" value="OS07G0538400 PROTEIN"/>
    <property type="match status" value="1"/>
</dbReference>
<keyword evidence="14" id="KW-0675">Receptor</keyword>
<keyword evidence="5 20" id="KW-0812">Transmembrane</keyword>
<evidence type="ECO:0000256" key="16">
    <source>
        <dbReference type="ARBA" id="ARBA00047899"/>
    </source>
</evidence>
<evidence type="ECO:0000259" key="22">
    <source>
        <dbReference type="PROSITE" id="PS50011"/>
    </source>
</evidence>
<reference evidence="23" key="1">
    <citation type="submission" date="2024-03" db="EMBL/GenBank/DDBJ databases">
        <title>WGS assembly of Saponaria officinalis var. Norfolk2.</title>
        <authorList>
            <person name="Jenkins J."/>
            <person name="Shu S."/>
            <person name="Grimwood J."/>
            <person name="Barry K."/>
            <person name="Goodstein D."/>
            <person name="Schmutz J."/>
            <person name="Leebens-Mack J."/>
            <person name="Osbourn A."/>
        </authorList>
    </citation>
    <scope>NUCLEOTIDE SEQUENCE [LARGE SCALE GENOMIC DNA]</scope>
    <source>
        <strain evidence="23">JIC</strain>
    </source>
</reference>
<evidence type="ECO:0000256" key="3">
    <source>
        <dbReference type="ARBA" id="ARBA00022527"/>
    </source>
</evidence>
<comment type="subcellular location">
    <subcellularLocation>
        <location evidence="1">Membrane</location>
        <topology evidence="1">Single-pass membrane protein</topology>
    </subcellularLocation>
</comment>
<feature type="compositionally biased region" description="Pro residues" evidence="19">
    <location>
        <begin position="276"/>
        <end position="288"/>
    </location>
</feature>
<keyword evidence="9" id="KW-0418">Kinase</keyword>
<evidence type="ECO:0000256" key="13">
    <source>
        <dbReference type="ARBA" id="ARBA00023157"/>
    </source>
</evidence>
<dbReference type="GO" id="GO:0004674">
    <property type="term" value="F:protein serine/threonine kinase activity"/>
    <property type="evidence" value="ECO:0007669"/>
    <property type="project" value="UniProtKB-KW"/>
</dbReference>
<feature type="signal peptide" evidence="21">
    <location>
        <begin position="1"/>
        <end position="24"/>
    </location>
</feature>
<keyword evidence="4" id="KW-0808">Transferase</keyword>
<keyword evidence="11 20" id="KW-1133">Transmembrane helix</keyword>
<dbReference type="Gene3D" id="3.30.200.20">
    <property type="entry name" value="Phosphorylase Kinase, domain 1"/>
    <property type="match status" value="1"/>
</dbReference>
<keyword evidence="7" id="KW-0677">Repeat</keyword>
<protein>
    <recommendedName>
        <fullName evidence="2">non-specific serine/threonine protein kinase</fullName>
        <ecNumber evidence="2">2.7.11.1</ecNumber>
    </recommendedName>
</protein>
<evidence type="ECO:0000256" key="14">
    <source>
        <dbReference type="ARBA" id="ARBA00023170"/>
    </source>
</evidence>
<dbReference type="Pfam" id="PF00314">
    <property type="entry name" value="Thaumatin"/>
    <property type="match status" value="1"/>
</dbReference>
<dbReference type="SUPFAM" id="SSF49870">
    <property type="entry name" value="Osmotin, thaumatin-like protein"/>
    <property type="match status" value="1"/>
</dbReference>
<keyword evidence="15" id="KW-0325">Glycoprotein</keyword>